<name>A0A6G1JRA5_9PLEO</name>
<feature type="transmembrane region" description="Helical" evidence="2">
    <location>
        <begin position="37"/>
        <end position="59"/>
    </location>
</feature>
<evidence type="ECO:0000313" key="4">
    <source>
        <dbReference type="Proteomes" id="UP000799428"/>
    </source>
</evidence>
<keyword evidence="2" id="KW-1133">Transmembrane helix</keyword>
<dbReference type="EMBL" id="MU005793">
    <property type="protein sequence ID" value="KAF2702761.1"/>
    <property type="molecule type" value="Genomic_DNA"/>
</dbReference>
<feature type="compositionally biased region" description="Basic and acidic residues" evidence="1">
    <location>
        <begin position="1"/>
        <end position="11"/>
    </location>
</feature>
<protein>
    <submittedName>
        <fullName evidence="3">Uncharacterized protein</fullName>
    </submittedName>
</protein>
<proteinExistence type="predicted"/>
<keyword evidence="4" id="KW-1185">Reference proteome</keyword>
<evidence type="ECO:0000256" key="2">
    <source>
        <dbReference type="SAM" id="Phobius"/>
    </source>
</evidence>
<dbReference type="AlphaFoldDB" id="A0A6G1JRA5"/>
<feature type="region of interest" description="Disordered" evidence="1">
    <location>
        <begin position="1"/>
        <end position="31"/>
    </location>
</feature>
<keyword evidence="2" id="KW-0812">Transmembrane</keyword>
<accession>A0A6G1JRA5</accession>
<gene>
    <name evidence="3" type="ORF">K504DRAFT_464894</name>
</gene>
<evidence type="ECO:0000313" key="3">
    <source>
        <dbReference type="EMBL" id="KAF2702761.1"/>
    </source>
</evidence>
<dbReference type="Proteomes" id="UP000799428">
    <property type="component" value="Unassembled WGS sequence"/>
</dbReference>
<organism evidence="3 4">
    <name type="scientific">Pleomassaria siparia CBS 279.74</name>
    <dbReference type="NCBI Taxonomy" id="1314801"/>
    <lineage>
        <taxon>Eukaryota</taxon>
        <taxon>Fungi</taxon>
        <taxon>Dikarya</taxon>
        <taxon>Ascomycota</taxon>
        <taxon>Pezizomycotina</taxon>
        <taxon>Dothideomycetes</taxon>
        <taxon>Pleosporomycetidae</taxon>
        <taxon>Pleosporales</taxon>
        <taxon>Pleomassariaceae</taxon>
        <taxon>Pleomassaria</taxon>
    </lineage>
</organism>
<keyword evidence="2" id="KW-0472">Membrane</keyword>
<evidence type="ECO:0000256" key="1">
    <source>
        <dbReference type="SAM" id="MobiDB-lite"/>
    </source>
</evidence>
<sequence>MDATTRQHRDPVSGPEETTPLLSHRHATSEKDRHRHALYRALICAFAVSLSFGITQVPYVQVMSKHTSMSCHCFSDCFPKTLPLPYMALTSCKHPVRLPPHDM</sequence>
<reference evidence="3" key="1">
    <citation type="journal article" date="2020" name="Stud. Mycol.">
        <title>101 Dothideomycetes genomes: a test case for predicting lifestyles and emergence of pathogens.</title>
        <authorList>
            <person name="Haridas S."/>
            <person name="Albert R."/>
            <person name="Binder M."/>
            <person name="Bloem J."/>
            <person name="Labutti K."/>
            <person name="Salamov A."/>
            <person name="Andreopoulos B."/>
            <person name="Baker S."/>
            <person name="Barry K."/>
            <person name="Bills G."/>
            <person name="Bluhm B."/>
            <person name="Cannon C."/>
            <person name="Castanera R."/>
            <person name="Culley D."/>
            <person name="Daum C."/>
            <person name="Ezra D."/>
            <person name="Gonzalez J."/>
            <person name="Henrissat B."/>
            <person name="Kuo A."/>
            <person name="Liang C."/>
            <person name="Lipzen A."/>
            <person name="Lutzoni F."/>
            <person name="Magnuson J."/>
            <person name="Mondo S."/>
            <person name="Nolan M."/>
            <person name="Ohm R."/>
            <person name="Pangilinan J."/>
            <person name="Park H.-J."/>
            <person name="Ramirez L."/>
            <person name="Alfaro M."/>
            <person name="Sun H."/>
            <person name="Tritt A."/>
            <person name="Yoshinaga Y."/>
            <person name="Zwiers L.-H."/>
            <person name="Turgeon B."/>
            <person name="Goodwin S."/>
            <person name="Spatafora J."/>
            <person name="Crous P."/>
            <person name="Grigoriev I."/>
        </authorList>
    </citation>
    <scope>NUCLEOTIDE SEQUENCE</scope>
    <source>
        <strain evidence="3">CBS 279.74</strain>
    </source>
</reference>